<protein>
    <submittedName>
        <fullName evidence="2">Uncharacterized protein</fullName>
    </submittedName>
</protein>
<reference evidence="2 3" key="1">
    <citation type="submission" date="2024-04" db="EMBL/GenBank/DDBJ databases">
        <authorList>
            <person name="Rising A."/>
            <person name="Reimegard J."/>
            <person name="Sonavane S."/>
            <person name="Akerstrom W."/>
            <person name="Nylinder S."/>
            <person name="Hedman E."/>
            <person name="Kallberg Y."/>
        </authorList>
    </citation>
    <scope>NUCLEOTIDE SEQUENCE [LARGE SCALE GENOMIC DNA]</scope>
</reference>
<dbReference type="AlphaFoldDB" id="A0AAV1ZJX5"/>
<dbReference type="EMBL" id="CAXIEN010000058">
    <property type="protein sequence ID" value="CAL1272026.1"/>
    <property type="molecule type" value="Genomic_DNA"/>
</dbReference>
<sequence length="199" mass="23248">MNEMRKILRRNAVPTAHMPFDKRLGHVEKKLKFLNQNVEVQPDSGDFETNDLPHSRNDYYSNAVSYGLKITHLKNTLKAKKKQLKRLEESVVILSKKLEKYEKNVVFQNMKSIIEFHENRPGDTRITFLLNQVKNFDKTKPHWSQSVLHESAILHTECPSGYKALVERNILQLPSEMTLQRYLKYIISKASMPGKNKNL</sequence>
<keyword evidence="3" id="KW-1185">Reference proteome</keyword>
<name>A0AAV1ZJX5_9ARAC</name>
<organism evidence="2 3">
    <name type="scientific">Larinioides sclopetarius</name>
    <dbReference type="NCBI Taxonomy" id="280406"/>
    <lineage>
        <taxon>Eukaryota</taxon>
        <taxon>Metazoa</taxon>
        <taxon>Ecdysozoa</taxon>
        <taxon>Arthropoda</taxon>
        <taxon>Chelicerata</taxon>
        <taxon>Arachnida</taxon>
        <taxon>Araneae</taxon>
        <taxon>Araneomorphae</taxon>
        <taxon>Entelegynae</taxon>
        <taxon>Araneoidea</taxon>
        <taxon>Araneidae</taxon>
        <taxon>Larinioides</taxon>
    </lineage>
</organism>
<accession>A0AAV1ZJX5</accession>
<proteinExistence type="predicted"/>
<evidence type="ECO:0000313" key="3">
    <source>
        <dbReference type="Proteomes" id="UP001497382"/>
    </source>
</evidence>
<evidence type="ECO:0000256" key="1">
    <source>
        <dbReference type="SAM" id="Coils"/>
    </source>
</evidence>
<keyword evidence="1" id="KW-0175">Coiled coil</keyword>
<dbReference type="Proteomes" id="UP001497382">
    <property type="component" value="Unassembled WGS sequence"/>
</dbReference>
<feature type="coiled-coil region" evidence="1">
    <location>
        <begin position="70"/>
        <end position="104"/>
    </location>
</feature>
<evidence type="ECO:0000313" key="2">
    <source>
        <dbReference type="EMBL" id="CAL1272026.1"/>
    </source>
</evidence>
<gene>
    <name evidence="2" type="ORF">LARSCL_LOCUS6151</name>
</gene>
<comment type="caution">
    <text evidence="2">The sequence shown here is derived from an EMBL/GenBank/DDBJ whole genome shotgun (WGS) entry which is preliminary data.</text>
</comment>